<comment type="caution">
    <text evidence="5">The sequence shown here is derived from an EMBL/GenBank/DDBJ whole genome shotgun (WGS) entry which is preliminary data.</text>
</comment>
<protein>
    <submittedName>
        <fullName evidence="5">MarR family transcriptional regulator</fullName>
    </submittedName>
</protein>
<dbReference type="Gene3D" id="1.10.10.10">
    <property type="entry name" value="Winged helix-like DNA-binding domain superfamily/Winged helix DNA-binding domain"/>
    <property type="match status" value="1"/>
</dbReference>
<dbReference type="PROSITE" id="PS50995">
    <property type="entry name" value="HTH_MARR_2"/>
    <property type="match status" value="1"/>
</dbReference>
<dbReference type="PRINTS" id="PR00598">
    <property type="entry name" value="HTHMARR"/>
</dbReference>
<dbReference type="SUPFAM" id="SSF46785">
    <property type="entry name" value="Winged helix' DNA-binding domain"/>
    <property type="match status" value="1"/>
</dbReference>
<dbReference type="SMART" id="SM00347">
    <property type="entry name" value="HTH_MARR"/>
    <property type="match status" value="1"/>
</dbReference>
<feature type="domain" description="HTH marR-type" evidence="4">
    <location>
        <begin position="3"/>
        <end position="135"/>
    </location>
</feature>
<keyword evidence="2" id="KW-0238">DNA-binding</keyword>
<evidence type="ECO:0000313" key="5">
    <source>
        <dbReference type="EMBL" id="MEJ8567727.1"/>
    </source>
</evidence>
<dbReference type="AlphaFoldDB" id="A0AAW9RCF5"/>
<name>A0AAW9RCF5_9GAMM</name>
<proteinExistence type="predicted"/>
<dbReference type="PANTHER" id="PTHR42756:SF1">
    <property type="entry name" value="TRANSCRIPTIONAL REPRESSOR OF EMRAB OPERON"/>
    <property type="match status" value="1"/>
</dbReference>
<dbReference type="GO" id="GO:0003700">
    <property type="term" value="F:DNA-binding transcription factor activity"/>
    <property type="evidence" value="ECO:0007669"/>
    <property type="project" value="InterPro"/>
</dbReference>
<organism evidence="5 6">
    <name type="scientific">Elongatibacter sediminis</name>
    <dbReference type="NCBI Taxonomy" id="3119006"/>
    <lineage>
        <taxon>Bacteria</taxon>
        <taxon>Pseudomonadati</taxon>
        <taxon>Pseudomonadota</taxon>
        <taxon>Gammaproteobacteria</taxon>
        <taxon>Chromatiales</taxon>
        <taxon>Wenzhouxiangellaceae</taxon>
        <taxon>Elongatibacter</taxon>
    </lineage>
</organism>
<keyword evidence="3" id="KW-0804">Transcription</keyword>
<dbReference type="PROSITE" id="PS01117">
    <property type="entry name" value="HTH_MARR_1"/>
    <property type="match status" value="1"/>
</dbReference>
<dbReference type="PANTHER" id="PTHR42756">
    <property type="entry name" value="TRANSCRIPTIONAL REGULATOR, MARR"/>
    <property type="match status" value="1"/>
</dbReference>
<dbReference type="InterPro" id="IPR000835">
    <property type="entry name" value="HTH_MarR-typ"/>
</dbReference>
<sequence length="164" mass="17936">MDSDEILVSLRRIMHRIDLHSKQLQRTSGLTVPQLLILHSVARAGSLPVSAIAREVSLSQGTVTSVLDRLEKRGYLVRRRDSPDRRVVTVSLTGAGKQAVEEAPGLLQEDFVDRYDRLPDWEQKMLAAAVERIASLMDAETMDAAPILEAGTIDPAADPPDASA</sequence>
<dbReference type="InterPro" id="IPR036388">
    <property type="entry name" value="WH-like_DNA-bd_sf"/>
</dbReference>
<accession>A0AAW9RCF5</accession>
<dbReference type="InterPro" id="IPR011991">
    <property type="entry name" value="ArsR-like_HTH"/>
</dbReference>
<dbReference type="RefSeq" id="WP_354695052.1">
    <property type="nucleotide sequence ID" value="NZ_JAZHOG010000005.1"/>
</dbReference>
<evidence type="ECO:0000313" key="6">
    <source>
        <dbReference type="Proteomes" id="UP001359886"/>
    </source>
</evidence>
<keyword evidence="1" id="KW-0805">Transcription regulation</keyword>
<dbReference type="CDD" id="cd00090">
    <property type="entry name" value="HTH_ARSR"/>
    <property type="match status" value="1"/>
</dbReference>
<dbReference type="Proteomes" id="UP001359886">
    <property type="component" value="Unassembled WGS sequence"/>
</dbReference>
<dbReference type="InterPro" id="IPR036390">
    <property type="entry name" value="WH_DNA-bd_sf"/>
</dbReference>
<dbReference type="GO" id="GO:0003677">
    <property type="term" value="F:DNA binding"/>
    <property type="evidence" value="ECO:0007669"/>
    <property type="project" value="UniProtKB-KW"/>
</dbReference>
<evidence type="ECO:0000259" key="4">
    <source>
        <dbReference type="PROSITE" id="PS50995"/>
    </source>
</evidence>
<evidence type="ECO:0000256" key="1">
    <source>
        <dbReference type="ARBA" id="ARBA00023015"/>
    </source>
</evidence>
<gene>
    <name evidence="5" type="ORF">V3330_08835</name>
</gene>
<dbReference type="EMBL" id="JAZHOG010000005">
    <property type="protein sequence ID" value="MEJ8567727.1"/>
    <property type="molecule type" value="Genomic_DNA"/>
</dbReference>
<evidence type="ECO:0000256" key="2">
    <source>
        <dbReference type="ARBA" id="ARBA00023125"/>
    </source>
</evidence>
<dbReference type="Pfam" id="PF01047">
    <property type="entry name" value="MarR"/>
    <property type="match status" value="1"/>
</dbReference>
<evidence type="ECO:0000256" key="3">
    <source>
        <dbReference type="ARBA" id="ARBA00023163"/>
    </source>
</evidence>
<dbReference type="InterPro" id="IPR023187">
    <property type="entry name" value="Tscrpt_reg_MarR-type_CS"/>
</dbReference>
<keyword evidence="6" id="KW-1185">Reference proteome</keyword>
<reference evidence="5 6" key="1">
    <citation type="submission" date="2024-02" db="EMBL/GenBank/DDBJ databases">
        <title>A novel Wenzhouxiangellaceae bacterium, isolated from coastal sediments.</title>
        <authorList>
            <person name="Du Z.-J."/>
            <person name="Ye Y.-Q."/>
            <person name="Zhang X.-Y."/>
        </authorList>
    </citation>
    <scope>NUCLEOTIDE SEQUENCE [LARGE SCALE GENOMIC DNA]</scope>
    <source>
        <strain evidence="5 6">CH-27</strain>
    </source>
</reference>